<organism evidence="2 3">
    <name type="scientific">Christiangramia fulva</name>
    <dbReference type="NCBI Taxonomy" id="2126553"/>
    <lineage>
        <taxon>Bacteria</taxon>
        <taxon>Pseudomonadati</taxon>
        <taxon>Bacteroidota</taxon>
        <taxon>Flavobacteriia</taxon>
        <taxon>Flavobacteriales</taxon>
        <taxon>Flavobacteriaceae</taxon>
        <taxon>Christiangramia</taxon>
    </lineage>
</organism>
<reference evidence="3" key="1">
    <citation type="submission" date="2018-03" db="EMBL/GenBank/DDBJ databases">
        <title>Gramella fulva sp. nov., isolated from a dry surface of tidal flat.</title>
        <authorList>
            <person name="Hwang S.H."/>
            <person name="Hwang W.M."/>
            <person name="Kang K."/>
            <person name="Ahn T.-Y."/>
        </authorList>
    </citation>
    <scope>NUCLEOTIDE SEQUENCE [LARGE SCALE GENOMIC DNA]</scope>
    <source>
        <strain evidence="3">SH35</strain>
    </source>
</reference>
<sequence>MEQTELFIQYCNQKEYKRSKAYSPEHPFIHIQKFLDRSDDYKVEGGIWNWSKETSLLKVLKEKESESMDWLQLEFSTVYLRKRNKYLNEVVDRLRKLHQQVKNKEKEEAKAFQEKSVLFENHHNPLFSLLELSIIRCFHQILIEHQNNLSQINWEYLYKFFKPKEPILSFKRAGKIKDEDLEYHFKKLLLDTEIIDPKTNFRIFKNLFLQKPLSRKIEWKEAVSGLAYFITSLKDRGIIENTRNKHWKITSEFFIHNGLPVSNLKRSGKPRQDLKDTIDQFIENVHSNFEK</sequence>
<evidence type="ECO:0000313" key="2">
    <source>
        <dbReference type="EMBL" id="AVR44787.1"/>
    </source>
</evidence>
<gene>
    <name evidence="2" type="ORF">C7S20_05625</name>
</gene>
<feature type="coiled-coil region" evidence="1">
    <location>
        <begin position="87"/>
        <end position="114"/>
    </location>
</feature>
<accession>A0A2R3Z3E1</accession>
<dbReference type="Proteomes" id="UP000241507">
    <property type="component" value="Chromosome"/>
</dbReference>
<proteinExistence type="predicted"/>
<keyword evidence="3" id="KW-1185">Reference proteome</keyword>
<dbReference type="KEGG" id="grs:C7S20_05625"/>
<protein>
    <submittedName>
        <fullName evidence="2">Uncharacterized protein</fullName>
    </submittedName>
</protein>
<dbReference type="RefSeq" id="WP_107011565.1">
    <property type="nucleotide sequence ID" value="NZ_CP028136.1"/>
</dbReference>
<dbReference type="AlphaFoldDB" id="A0A2R3Z3E1"/>
<name>A0A2R3Z3E1_9FLAO</name>
<dbReference type="EMBL" id="CP028136">
    <property type="protein sequence ID" value="AVR44787.1"/>
    <property type="molecule type" value="Genomic_DNA"/>
</dbReference>
<evidence type="ECO:0000256" key="1">
    <source>
        <dbReference type="SAM" id="Coils"/>
    </source>
</evidence>
<keyword evidence="1" id="KW-0175">Coiled coil</keyword>
<dbReference type="OrthoDB" id="1224779at2"/>
<evidence type="ECO:0000313" key="3">
    <source>
        <dbReference type="Proteomes" id="UP000241507"/>
    </source>
</evidence>